<dbReference type="KEGG" id="csy:CENSYa_1143"/>
<dbReference type="STRING" id="414004.CENSYa_1143"/>
<protein>
    <submittedName>
        <fullName evidence="1">Uncharacterized protein</fullName>
    </submittedName>
</protein>
<sequence length="51" mass="5498">MARAGALQGQDLSHVLRVAMDIEGDPHLLDRQARMLDEAARGMLSDSPKGP</sequence>
<dbReference type="HOGENOM" id="CLU_3093938_0_0_2"/>
<dbReference type="EnsemblBacteria" id="ABK77770">
    <property type="protein sequence ID" value="ABK77770"/>
    <property type="gene ID" value="CENSYa_1143"/>
</dbReference>
<evidence type="ECO:0000313" key="1">
    <source>
        <dbReference type="EMBL" id="ABK77770.1"/>
    </source>
</evidence>
<proteinExistence type="predicted"/>
<name>A0RWQ3_CENSY</name>
<gene>
    <name evidence="1" type="ordered locus">CENSYa_1143</name>
</gene>
<organism evidence="1 2">
    <name type="scientific">Cenarchaeum symbiosum (strain A)</name>
    <dbReference type="NCBI Taxonomy" id="414004"/>
    <lineage>
        <taxon>Archaea</taxon>
        <taxon>Nitrososphaerota</taxon>
        <taxon>Candidatus Cenarchaeales</taxon>
        <taxon>Candidatus Cenarchaeaceae</taxon>
        <taxon>Candidatus Cenarchaeum</taxon>
    </lineage>
</organism>
<evidence type="ECO:0000313" key="2">
    <source>
        <dbReference type="Proteomes" id="UP000000758"/>
    </source>
</evidence>
<reference evidence="1 2" key="1">
    <citation type="journal article" date="2006" name="Proc. Natl. Acad. Sci. U.S.A.">
        <title>Genomic analysis of the uncultivated marine crenarchaeote Cenarchaeum symbiosum.</title>
        <authorList>
            <person name="Hallam S.J."/>
            <person name="Konstantinidis K.T."/>
            <person name="Putnam N."/>
            <person name="Schleper C."/>
            <person name="Watanabe Y."/>
            <person name="Sugahara J."/>
            <person name="Preston C."/>
            <person name="de la Torre J."/>
            <person name="Richardson P.M."/>
            <person name="DeLong E.F."/>
        </authorList>
    </citation>
    <scope>NUCLEOTIDE SEQUENCE [LARGE SCALE GENOMIC DNA]</scope>
    <source>
        <strain evidence="2">A</strain>
    </source>
</reference>
<keyword evidence="2" id="KW-1185">Reference proteome</keyword>
<dbReference type="AlphaFoldDB" id="A0RWQ3"/>
<dbReference type="Proteomes" id="UP000000758">
    <property type="component" value="Chromosome"/>
</dbReference>
<dbReference type="EMBL" id="DP000238">
    <property type="protein sequence ID" value="ABK77770.1"/>
    <property type="molecule type" value="Genomic_DNA"/>
</dbReference>
<accession>A0RWQ3</accession>